<name>A0A9P4Y613_CRYP1</name>
<proteinExistence type="inferred from homology"/>
<dbReference type="SUPFAM" id="SSF48264">
    <property type="entry name" value="Cytochrome P450"/>
    <property type="match status" value="1"/>
</dbReference>
<evidence type="ECO:0000256" key="2">
    <source>
        <dbReference type="ARBA" id="ARBA00022617"/>
    </source>
</evidence>
<dbReference type="OrthoDB" id="1470350at2759"/>
<keyword evidence="6" id="KW-1185">Reference proteome</keyword>
<protein>
    <submittedName>
        <fullName evidence="5">Cytochrome P450</fullName>
    </submittedName>
</protein>
<evidence type="ECO:0000256" key="1">
    <source>
        <dbReference type="ARBA" id="ARBA00010617"/>
    </source>
</evidence>
<dbReference type="EMBL" id="MU032346">
    <property type="protein sequence ID" value="KAF3767619.1"/>
    <property type="molecule type" value="Genomic_DNA"/>
</dbReference>
<dbReference type="RefSeq" id="XP_040778580.1">
    <property type="nucleotide sequence ID" value="XM_040923215.1"/>
</dbReference>
<dbReference type="GO" id="GO:0020037">
    <property type="term" value="F:heme binding"/>
    <property type="evidence" value="ECO:0007669"/>
    <property type="project" value="InterPro"/>
</dbReference>
<dbReference type="GeneID" id="63840344"/>
<dbReference type="Pfam" id="PF00067">
    <property type="entry name" value="p450"/>
    <property type="match status" value="1"/>
</dbReference>
<dbReference type="InterPro" id="IPR036396">
    <property type="entry name" value="Cyt_P450_sf"/>
</dbReference>
<dbReference type="PANTHER" id="PTHR24305">
    <property type="entry name" value="CYTOCHROME P450"/>
    <property type="match status" value="1"/>
</dbReference>
<evidence type="ECO:0000313" key="5">
    <source>
        <dbReference type="EMBL" id="KAF3767619.1"/>
    </source>
</evidence>
<gene>
    <name evidence="5" type="ORF">M406DRAFT_355638</name>
</gene>
<dbReference type="GO" id="GO:0004497">
    <property type="term" value="F:monooxygenase activity"/>
    <property type="evidence" value="ECO:0007669"/>
    <property type="project" value="InterPro"/>
</dbReference>
<evidence type="ECO:0000256" key="3">
    <source>
        <dbReference type="ARBA" id="ARBA00022723"/>
    </source>
</evidence>
<sequence length="181" mass="20068">MYGPVPVTPRWTAHDFHTLTIDGKEYTIPPDTSVKIDLVSLHHDKKTWGDDADEFRPDRWIPSTSSSSLTQAASSSTTRSSIGTYDWQSESLISTAAGTFLPWTGGPRVCPGKKFSQVEFTSVLLRLFQGGARVRIAEEEGESSAQARARARRIAGDPDHSITLRMKGSKEIGLKWYVKEN</sequence>
<comment type="similarity">
    <text evidence="1">Belongs to the cytochrome P450 family.</text>
</comment>
<evidence type="ECO:0000313" key="6">
    <source>
        <dbReference type="Proteomes" id="UP000803844"/>
    </source>
</evidence>
<dbReference type="Gene3D" id="1.10.630.10">
    <property type="entry name" value="Cytochrome P450"/>
    <property type="match status" value="1"/>
</dbReference>
<keyword evidence="2" id="KW-0349">Heme</keyword>
<dbReference type="InterPro" id="IPR050121">
    <property type="entry name" value="Cytochrome_P450_monoxygenase"/>
</dbReference>
<dbReference type="GO" id="GO:0005506">
    <property type="term" value="F:iron ion binding"/>
    <property type="evidence" value="ECO:0007669"/>
    <property type="project" value="InterPro"/>
</dbReference>
<organism evidence="5 6">
    <name type="scientific">Cryphonectria parasitica (strain ATCC 38755 / EP155)</name>
    <dbReference type="NCBI Taxonomy" id="660469"/>
    <lineage>
        <taxon>Eukaryota</taxon>
        <taxon>Fungi</taxon>
        <taxon>Dikarya</taxon>
        <taxon>Ascomycota</taxon>
        <taxon>Pezizomycotina</taxon>
        <taxon>Sordariomycetes</taxon>
        <taxon>Sordariomycetidae</taxon>
        <taxon>Diaporthales</taxon>
        <taxon>Cryphonectriaceae</taxon>
        <taxon>Cryphonectria-Endothia species complex</taxon>
        <taxon>Cryphonectria</taxon>
    </lineage>
</organism>
<keyword evidence="3" id="KW-0479">Metal-binding</keyword>
<dbReference type="AlphaFoldDB" id="A0A9P4Y613"/>
<accession>A0A9P4Y613</accession>
<dbReference type="PANTHER" id="PTHR24305:SF166">
    <property type="entry name" value="CYTOCHROME P450 12A4, MITOCHONDRIAL-RELATED"/>
    <property type="match status" value="1"/>
</dbReference>
<dbReference type="Proteomes" id="UP000803844">
    <property type="component" value="Unassembled WGS sequence"/>
</dbReference>
<evidence type="ECO:0000256" key="4">
    <source>
        <dbReference type="ARBA" id="ARBA00023004"/>
    </source>
</evidence>
<reference evidence="5" key="1">
    <citation type="journal article" date="2020" name="Phytopathology">
        <title>Genome sequence of the chestnut blight fungus Cryphonectria parasitica EP155: A fundamental resource for an archetypical invasive plant pathogen.</title>
        <authorList>
            <person name="Crouch J.A."/>
            <person name="Dawe A."/>
            <person name="Aerts A."/>
            <person name="Barry K."/>
            <person name="Churchill A.C.L."/>
            <person name="Grimwood J."/>
            <person name="Hillman B."/>
            <person name="Milgroom M.G."/>
            <person name="Pangilinan J."/>
            <person name="Smith M."/>
            <person name="Salamov A."/>
            <person name="Schmutz J."/>
            <person name="Yadav J."/>
            <person name="Grigoriev I.V."/>
            <person name="Nuss D."/>
        </authorList>
    </citation>
    <scope>NUCLEOTIDE SEQUENCE</scope>
    <source>
        <strain evidence="5">EP155</strain>
    </source>
</reference>
<dbReference type="GO" id="GO:0016705">
    <property type="term" value="F:oxidoreductase activity, acting on paired donors, with incorporation or reduction of molecular oxygen"/>
    <property type="evidence" value="ECO:0007669"/>
    <property type="project" value="InterPro"/>
</dbReference>
<comment type="caution">
    <text evidence="5">The sequence shown here is derived from an EMBL/GenBank/DDBJ whole genome shotgun (WGS) entry which is preliminary data.</text>
</comment>
<dbReference type="InterPro" id="IPR001128">
    <property type="entry name" value="Cyt_P450"/>
</dbReference>
<keyword evidence="4" id="KW-0408">Iron</keyword>